<dbReference type="SUPFAM" id="SSF46785">
    <property type="entry name" value="Winged helix' DNA-binding domain"/>
    <property type="match status" value="1"/>
</dbReference>
<evidence type="ECO:0000259" key="4">
    <source>
        <dbReference type="PROSITE" id="PS50987"/>
    </source>
</evidence>
<evidence type="ECO:0000256" key="1">
    <source>
        <dbReference type="ARBA" id="ARBA00023015"/>
    </source>
</evidence>
<reference evidence="5 6" key="1">
    <citation type="submission" date="2019-06" db="EMBL/GenBank/DDBJ databases">
        <title>Thermomonas aquatica sp. nov., isolated from an industrial wastewater treatment plant.</title>
        <authorList>
            <person name="Jeon J.H."/>
            <person name="Park D.-S."/>
        </authorList>
    </citation>
    <scope>NUCLEOTIDE SEQUENCE [LARGE SCALE GENOMIC DNA]</scope>
    <source>
        <strain evidence="5 6">SY21</strain>
    </source>
</reference>
<dbReference type="RefSeq" id="WP_139716883.1">
    <property type="nucleotide sequence ID" value="NZ_CP040871.1"/>
</dbReference>
<dbReference type="AlphaFoldDB" id="A0A5B7ZVJ0"/>
<dbReference type="OrthoDB" id="9796124at2"/>
<dbReference type="GO" id="GO:0003677">
    <property type="term" value="F:DNA binding"/>
    <property type="evidence" value="ECO:0007669"/>
    <property type="project" value="UniProtKB-KW"/>
</dbReference>
<keyword evidence="2" id="KW-0238">DNA-binding</keyword>
<dbReference type="PROSITE" id="PS50987">
    <property type="entry name" value="HTH_ARSR_2"/>
    <property type="match status" value="1"/>
</dbReference>
<proteinExistence type="predicted"/>
<evidence type="ECO:0000313" key="5">
    <source>
        <dbReference type="EMBL" id="QDA57832.1"/>
    </source>
</evidence>
<dbReference type="InterPro" id="IPR051011">
    <property type="entry name" value="Metal_resp_trans_reg"/>
</dbReference>
<keyword evidence="3" id="KW-0804">Transcription</keyword>
<dbReference type="PRINTS" id="PR00778">
    <property type="entry name" value="HTHARSR"/>
</dbReference>
<evidence type="ECO:0000313" key="6">
    <source>
        <dbReference type="Proteomes" id="UP000308149"/>
    </source>
</evidence>
<name>A0A5B7ZVJ0_9GAMM</name>
<dbReference type="GO" id="GO:0003700">
    <property type="term" value="F:DNA-binding transcription factor activity"/>
    <property type="evidence" value="ECO:0007669"/>
    <property type="project" value="InterPro"/>
</dbReference>
<dbReference type="InterPro" id="IPR036388">
    <property type="entry name" value="WH-like_DNA-bd_sf"/>
</dbReference>
<keyword evidence="6" id="KW-1185">Reference proteome</keyword>
<dbReference type="EMBL" id="CP040871">
    <property type="protein sequence ID" value="QDA57832.1"/>
    <property type="molecule type" value="Genomic_DNA"/>
</dbReference>
<accession>A0A5B7ZVJ0</accession>
<dbReference type="NCBIfam" id="NF033788">
    <property type="entry name" value="HTH_metalloreg"/>
    <property type="match status" value="1"/>
</dbReference>
<dbReference type="PANTHER" id="PTHR43132">
    <property type="entry name" value="ARSENICAL RESISTANCE OPERON REPRESSOR ARSR-RELATED"/>
    <property type="match status" value="1"/>
</dbReference>
<dbReference type="InterPro" id="IPR011991">
    <property type="entry name" value="ArsR-like_HTH"/>
</dbReference>
<organism evidence="5 6">
    <name type="scientific">Thermomonas aquatica</name>
    <dbReference type="NCBI Taxonomy" id="2202149"/>
    <lineage>
        <taxon>Bacteria</taxon>
        <taxon>Pseudomonadati</taxon>
        <taxon>Pseudomonadota</taxon>
        <taxon>Gammaproteobacteria</taxon>
        <taxon>Lysobacterales</taxon>
        <taxon>Lysobacteraceae</taxon>
        <taxon>Thermomonas</taxon>
    </lineage>
</organism>
<dbReference type="InterPro" id="IPR001845">
    <property type="entry name" value="HTH_ArsR_DNA-bd_dom"/>
</dbReference>
<sequence>MPRTAIAQAPDLARMRSHAQEAAGLLRSVGNPQRLLILCELVGGEVGVGTLLQRMALSQSALSQHLALLREAGLVTVRREGVQAFYALAEGPVRPLMRTLHDIYCGDAR</sequence>
<dbReference type="Proteomes" id="UP000308149">
    <property type="component" value="Chromosome"/>
</dbReference>
<protein>
    <submittedName>
        <fullName evidence="5">Helix-turn-helix transcriptional regulator</fullName>
    </submittedName>
</protein>
<dbReference type="InterPro" id="IPR036390">
    <property type="entry name" value="WH_DNA-bd_sf"/>
</dbReference>
<dbReference type="Pfam" id="PF01022">
    <property type="entry name" value="HTH_5"/>
    <property type="match status" value="1"/>
</dbReference>
<dbReference type="Gene3D" id="1.10.10.10">
    <property type="entry name" value="Winged helix-like DNA-binding domain superfamily/Winged helix DNA-binding domain"/>
    <property type="match status" value="1"/>
</dbReference>
<keyword evidence="1" id="KW-0805">Transcription regulation</keyword>
<dbReference type="CDD" id="cd00090">
    <property type="entry name" value="HTH_ARSR"/>
    <property type="match status" value="1"/>
</dbReference>
<dbReference type="PANTHER" id="PTHR43132:SF2">
    <property type="entry name" value="ARSENICAL RESISTANCE OPERON REPRESSOR ARSR-RELATED"/>
    <property type="match status" value="1"/>
</dbReference>
<feature type="domain" description="HTH arsR-type" evidence="4">
    <location>
        <begin position="15"/>
        <end position="108"/>
    </location>
</feature>
<dbReference type="SMART" id="SM00418">
    <property type="entry name" value="HTH_ARSR"/>
    <property type="match status" value="1"/>
</dbReference>
<evidence type="ECO:0000256" key="2">
    <source>
        <dbReference type="ARBA" id="ARBA00023125"/>
    </source>
</evidence>
<gene>
    <name evidence="5" type="ORF">FHQ07_11195</name>
</gene>
<dbReference type="KEGG" id="thes:FHQ07_11195"/>
<evidence type="ECO:0000256" key="3">
    <source>
        <dbReference type="ARBA" id="ARBA00023163"/>
    </source>
</evidence>